<reference evidence="2 3" key="1">
    <citation type="submission" date="2018-11" db="EMBL/GenBank/DDBJ databases">
        <authorList>
            <consortium name="Pathogen Informatics"/>
        </authorList>
    </citation>
    <scope>NUCLEOTIDE SEQUENCE [LARGE SCALE GENOMIC DNA]</scope>
</reference>
<keyword evidence="3" id="KW-1185">Reference proteome</keyword>
<evidence type="ECO:0000313" key="3">
    <source>
        <dbReference type="Proteomes" id="UP000270094"/>
    </source>
</evidence>
<evidence type="ECO:0000313" key="2">
    <source>
        <dbReference type="EMBL" id="VDM67990.1"/>
    </source>
</evidence>
<evidence type="ECO:0000256" key="1">
    <source>
        <dbReference type="SAM" id="SignalP"/>
    </source>
</evidence>
<name>A0A3P7I5D5_STRVU</name>
<evidence type="ECO:0008006" key="4">
    <source>
        <dbReference type="Google" id="ProtNLM"/>
    </source>
</evidence>
<dbReference type="AlphaFoldDB" id="A0A3P7I5D5"/>
<protein>
    <recommendedName>
        <fullName evidence="4">SCP domain-containing protein</fullName>
    </recommendedName>
</protein>
<dbReference type="Proteomes" id="UP000270094">
    <property type="component" value="Unassembled WGS sequence"/>
</dbReference>
<organism evidence="2 3">
    <name type="scientific">Strongylus vulgaris</name>
    <name type="common">Blood worm</name>
    <dbReference type="NCBI Taxonomy" id="40348"/>
    <lineage>
        <taxon>Eukaryota</taxon>
        <taxon>Metazoa</taxon>
        <taxon>Ecdysozoa</taxon>
        <taxon>Nematoda</taxon>
        <taxon>Chromadorea</taxon>
        <taxon>Rhabditida</taxon>
        <taxon>Rhabditina</taxon>
        <taxon>Rhabditomorpha</taxon>
        <taxon>Strongyloidea</taxon>
        <taxon>Strongylidae</taxon>
        <taxon>Strongylus</taxon>
    </lineage>
</organism>
<dbReference type="OrthoDB" id="5877292at2759"/>
<gene>
    <name evidence="2" type="ORF">SVUK_LOCUS2988</name>
</gene>
<accession>A0A3P7I5D5</accession>
<dbReference type="EMBL" id="UYYB01007237">
    <property type="protein sequence ID" value="VDM67990.1"/>
    <property type="molecule type" value="Genomic_DNA"/>
</dbReference>
<proteinExistence type="predicted"/>
<keyword evidence="1" id="KW-0732">Signal</keyword>
<sequence length="156" mass="16985">MNSYYVFLPVLLLLVRRLSASYGIEEPAVAVEPAHVDVPLAHAHVAPVAPVVPVGPVAPVVPSVPAVVPAVDYHVYDHHHPYSELHNVAKSYAKEAGHALETAMVSGHGHVNGFGLHAPHLADPFSLIEPWRSRLHHHKAAKKVHKTQKTVNKKTH</sequence>
<feature type="signal peptide" evidence="1">
    <location>
        <begin position="1"/>
        <end position="20"/>
    </location>
</feature>
<feature type="chain" id="PRO_5018019453" description="SCP domain-containing protein" evidence="1">
    <location>
        <begin position="21"/>
        <end position="156"/>
    </location>
</feature>